<dbReference type="OrthoDB" id="10325745at2759"/>
<dbReference type="OMA" id="CISVDIN"/>
<evidence type="ECO:0000313" key="2">
    <source>
        <dbReference type="Proteomes" id="UP000011185"/>
    </source>
</evidence>
<proteinExistence type="predicted"/>
<sequence>MFLLYISYILADSFYIQNVSTKKFLAKSKANEEIVLIDDIKEASEFSLKPSEKINEEYIQADDMTLTVEMEESKRDHNASLPIYFDKEKQTEDQLFLIVQRPKGEVRLMIKDMCLSVDIDHEKLIAAQCLDNDINNLFKLLDAQGETDNKPPINIAKLEALKEAAQVSPKLREKIGMDYLDSLG</sequence>
<evidence type="ECO:0000313" key="1">
    <source>
        <dbReference type="EMBL" id="ELQ74524.1"/>
    </source>
</evidence>
<keyword evidence="2" id="KW-1185">Reference proteome</keyword>
<dbReference type="InParanoid" id="L7JSW7"/>
<reference evidence="1 2" key="1">
    <citation type="journal article" date="2012" name="PLoS Pathog.">
        <title>The genome of the obligate intracellular parasite Trachipleistophora hominis: new insights into microsporidian genome dynamics and reductive evolution.</title>
        <authorList>
            <person name="Heinz E."/>
            <person name="Williams T.A."/>
            <person name="Nakjang S."/>
            <person name="Noel C.J."/>
            <person name="Swan D.C."/>
            <person name="Goldberg A.V."/>
            <person name="Harris S.R."/>
            <person name="Weinmaier T."/>
            <person name="Markert S."/>
            <person name="Becher D."/>
            <person name="Bernhardt J."/>
            <person name="Dagan T."/>
            <person name="Hacker C."/>
            <person name="Lucocq J.M."/>
            <person name="Schweder T."/>
            <person name="Rattei T."/>
            <person name="Hall N."/>
            <person name="Hirt R.P."/>
            <person name="Embley T.M."/>
        </authorList>
    </citation>
    <scope>NUCLEOTIDE SEQUENCE [LARGE SCALE GENOMIC DNA]</scope>
</reference>
<gene>
    <name evidence="1" type="ORF">THOM_2549</name>
</gene>
<protein>
    <submittedName>
        <fullName evidence="1">Uncharacterized protein</fullName>
    </submittedName>
</protein>
<accession>L7JSW7</accession>
<dbReference type="HOGENOM" id="CLU_1469297_0_0_1"/>
<dbReference type="AlphaFoldDB" id="L7JSW7"/>
<dbReference type="EMBL" id="JH994036">
    <property type="protein sequence ID" value="ELQ74524.1"/>
    <property type="molecule type" value="Genomic_DNA"/>
</dbReference>
<dbReference type="Proteomes" id="UP000011185">
    <property type="component" value="Unassembled WGS sequence"/>
</dbReference>
<dbReference type="VEuPathDB" id="MicrosporidiaDB:THOM_2549"/>
<organism evidence="1 2">
    <name type="scientific">Trachipleistophora hominis</name>
    <name type="common">Microsporidian parasite</name>
    <dbReference type="NCBI Taxonomy" id="72359"/>
    <lineage>
        <taxon>Eukaryota</taxon>
        <taxon>Fungi</taxon>
        <taxon>Fungi incertae sedis</taxon>
        <taxon>Microsporidia</taxon>
        <taxon>Pleistophoridae</taxon>
        <taxon>Trachipleistophora</taxon>
    </lineage>
</organism>
<name>L7JSW7_TRAHO</name>